<comment type="caution">
    <text evidence="2">The sequence shown here is derived from an EMBL/GenBank/DDBJ whole genome shotgun (WGS) entry which is preliminary data.</text>
</comment>
<dbReference type="AlphaFoldDB" id="A0A5B7FLV9"/>
<organism evidence="2 3">
    <name type="scientific">Portunus trituberculatus</name>
    <name type="common">Swimming crab</name>
    <name type="synonym">Neptunus trituberculatus</name>
    <dbReference type="NCBI Taxonomy" id="210409"/>
    <lineage>
        <taxon>Eukaryota</taxon>
        <taxon>Metazoa</taxon>
        <taxon>Ecdysozoa</taxon>
        <taxon>Arthropoda</taxon>
        <taxon>Crustacea</taxon>
        <taxon>Multicrustacea</taxon>
        <taxon>Malacostraca</taxon>
        <taxon>Eumalacostraca</taxon>
        <taxon>Eucarida</taxon>
        <taxon>Decapoda</taxon>
        <taxon>Pleocyemata</taxon>
        <taxon>Brachyura</taxon>
        <taxon>Eubrachyura</taxon>
        <taxon>Portunoidea</taxon>
        <taxon>Portunidae</taxon>
        <taxon>Portuninae</taxon>
        <taxon>Portunus</taxon>
    </lineage>
</organism>
<dbReference type="EMBL" id="VSRR010008401">
    <property type="protein sequence ID" value="MPC48660.1"/>
    <property type="molecule type" value="Genomic_DNA"/>
</dbReference>
<proteinExistence type="predicted"/>
<feature type="compositionally biased region" description="Polar residues" evidence="1">
    <location>
        <begin position="23"/>
        <end position="35"/>
    </location>
</feature>
<protein>
    <submittedName>
        <fullName evidence="2">Uncharacterized protein</fullName>
    </submittedName>
</protein>
<sequence>MGRGARVRFPLLPSGGRGLRVTDASSASRKTQTGKPHNKFRQPVLINSDDLSPKQAAHELDRPSHCQFVTITQHAATIT</sequence>
<evidence type="ECO:0000256" key="1">
    <source>
        <dbReference type="SAM" id="MobiDB-lite"/>
    </source>
</evidence>
<evidence type="ECO:0000313" key="3">
    <source>
        <dbReference type="Proteomes" id="UP000324222"/>
    </source>
</evidence>
<reference evidence="2 3" key="1">
    <citation type="submission" date="2019-05" db="EMBL/GenBank/DDBJ databases">
        <title>Another draft genome of Portunus trituberculatus and its Hox gene families provides insights of decapod evolution.</title>
        <authorList>
            <person name="Jeong J.-H."/>
            <person name="Song I."/>
            <person name="Kim S."/>
            <person name="Choi T."/>
            <person name="Kim D."/>
            <person name="Ryu S."/>
            <person name="Kim W."/>
        </authorList>
    </citation>
    <scope>NUCLEOTIDE SEQUENCE [LARGE SCALE GENOMIC DNA]</scope>
    <source>
        <tissue evidence="2">Muscle</tissue>
    </source>
</reference>
<dbReference type="Proteomes" id="UP000324222">
    <property type="component" value="Unassembled WGS sequence"/>
</dbReference>
<name>A0A5B7FLV9_PORTR</name>
<feature type="region of interest" description="Disordered" evidence="1">
    <location>
        <begin position="1"/>
        <end position="42"/>
    </location>
</feature>
<accession>A0A5B7FLV9</accession>
<gene>
    <name evidence="2" type="ORF">E2C01_042441</name>
</gene>
<evidence type="ECO:0000313" key="2">
    <source>
        <dbReference type="EMBL" id="MPC48660.1"/>
    </source>
</evidence>
<keyword evidence="3" id="KW-1185">Reference proteome</keyword>